<dbReference type="InterPro" id="IPR050611">
    <property type="entry name" value="ABCF"/>
</dbReference>
<accession>A0ABX0S4G2</accession>
<feature type="domain" description="ABC transporter" evidence="5">
    <location>
        <begin position="236"/>
        <end position="467"/>
    </location>
</feature>
<dbReference type="InterPro" id="IPR027417">
    <property type="entry name" value="P-loop_NTPase"/>
</dbReference>
<feature type="region of interest" description="Disordered" evidence="4">
    <location>
        <begin position="459"/>
        <end position="502"/>
    </location>
</feature>
<dbReference type="SMART" id="SM00382">
    <property type="entry name" value="AAA"/>
    <property type="match status" value="2"/>
</dbReference>
<dbReference type="GO" id="GO:0005524">
    <property type="term" value="F:ATP binding"/>
    <property type="evidence" value="ECO:0007669"/>
    <property type="project" value="UniProtKB-KW"/>
</dbReference>
<name>A0ABX0S4G2_PONBL</name>
<feature type="domain" description="ABC transporter" evidence="5">
    <location>
        <begin position="525"/>
        <end position="755"/>
    </location>
</feature>
<reference evidence="6" key="1">
    <citation type="submission" date="2018-05" db="EMBL/GenBank/DDBJ databases">
        <authorList>
            <person name="Pedro S.L.S."/>
            <person name="Freitas R.C."/>
            <person name="Barreto A.S."/>
            <person name="Lima A.O.S."/>
        </authorList>
    </citation>
    <scope>NUCLEOTIDE SEQUENCE</scope>
    <source>
        <strain evidence="6">BP203</strain>
        <tissue evidence="6">Muscle</tissue>
    </source>
</reference>
<protein>
    <submittedName>
        <fullName evidence="6">ATP-binding cassette sub-family F member 1 isoform 2</fullName>
    </submittedName>
</protein>
<evidence type="ECO:0000313" key="7">
    <source>
        <dbReference type="Proteomes" id="UP001165941"/>
    </source>
</evidence>
<evidence type="ECO:0000256" key="3">
    <source>
        <dbReference type="ARBA" id="ARBA00022840"/>
    </source>
</evidence>
<feature type="region of interest" description="Disordered" evidence="4">
    <location>
        <begin position="37"/>
        <end position="196"/>
    </location>
</feature>
<dbReference type="Pfam" id="PF00005">
    <property type="entry name" value="ABC_tran"/>
    <property type="match status" value="2"/>
</dbReference>
<comment type="caution">
    <text evidence="6">The sequence shown here is derived from an EMBL/GenBank/DDBJ whole genome shotgun (WGS) entry which is preliminary data.</text>
</comment>
<gene>
    <name evidence="6" type="ORF">BU61_3066</name>
</gene>
<feature type="compositionally biased region" description="Basic and acidic residues" evidence="4">
    <location>
        <begin position="180"/>
        <end position="196"/>
    </location>
</feature>
<organism evidence="6 7">
    <name type="scientific">Pontoporia blainvillei</name>
    <name type="common">Franciscana</name>
    <name type="synonym">Delphinus blainvillei</name>
    <dbReference type="NCBI Taxonomy" id="48723"/>
    <lineage>
        <taxon>Eukaryota</taxon>
        <taxon>Metazoa</taxon>
        <taxon>Chordata</taxon>
        <taxon>Craniata</taxon>
        <taxon>Vertebrata</taxon>
        <taxon>Euteleostomi</taxon>
        <taxon>Mammalia</taxon>
        <taxon>Eutheria</taxon>
        <taxon>Laurasiatheria</taxon>
        <taxon>Artiodactyla</taxon>
        <taxon>Whippomorpha</taxon>
        <taxon>Cetacea</taxon>
        <taxon>Odontoceti</taxon>
        <taxon>Pontoporiidae</taxon>
        <taxon>Pontoporia</taxon>
    </lineage>
</organism>
<dbReference type="EMBL" id="PGGH01113974">
    <property type="protein sequence ID" value="NIG59555.1"/>
    <property type="molecule type" value="Genomic_DNA"/>
</dbReference>
<proteinExistence type="predicted"/>
<dbReference type="InterPro" id="IPR017871">
    <property type="entry name" value="ABC_transporter-like_CS"/>
</dbReference>
<dbReference type="PROSITE" id="PS50893">
    <property type="entry name" value="ABC_TRANSPORTER_2"/>
    <property type="match status" value="2"/>
</dbReference>
<feature type="compositionally biased region" description="Basic residues" evidence="4">
    <location>
        <begin position="54"/>
        <end position="79"/>
    </location>
</feature>
<keyword evidence="2" id="KW-0547">Nucleotide-binding</keyword>
<evidence type="ECO:0000259" key="5">
    <source>
        <dbReference type="PROSITE" id="PS50893"/>
    </source>
</evidence>
<evidence type="ECO:0000313" key="6">
    <source>
        <dbReference type="EMBL" id="NIG59555.1"/>
    </source>
</evidence>
<dbReference type="PANTHER" id="PTHR19211">
    <property type="entry name" value="ATP-BINDING TRANSPORT PROTEIN-RELATED"/>
    <property type="match status" value="1"/>
</dbReference>
<keyword evidence="7" id="KW-1185">Reference proteome</keyword>
<dbReference type="PROSITE" id="PS00211">
    <property type="entry name" value="ABC_TRANSPORTER_1"/>
    <property type="match status" value="1"/>
</dbReference>
<dbReference type="InterPro" id="IPR003439">
    <property type="entry name" value="ABC_transporter-like_ATP-bd"/>
</dbReference>
<dbReference type="PANTHER" id="PTHR19211:SF126">
    <property type="entry name" value="ATP-BINDING CASSETTE SUB-FAMILY F MEMBER 1"/>
    <property type="match status" value="1"/>
</dbReference>
<dbReference type="Gene3D" id="3.40.50.300">
    <property type="entry name" value="P-loop containing nucleotide triphosphate hydrolases"/>
    <property type="match status" value="2"/>
</dbReference>
<dbReference type="Proteomes" id="UP001165941">
    <property type="component" value="Unassembled WGS sequence"/>
</dbReference>
<evidence type="ECO:0000256" key="2">
    <source>
        <dbReference type="ARBA" id="ARBA00022741"/>
    </source>
</evidence>
<dbReference type="SUPFAM" id="SSF52540">
    <property type="entry name" value="P-loop containing nucleoside triphosphate hydrolases"/>
    <property type="match status" value="2"/>
</dbReference>
<feature type="compositionally biased region" description="Acidic residues" evidence="4">
    <location>
        <begin position="167"/>
        <end position="179"/>
    </location>
</feature>
<sequence>MRSSITLVTLYGDQILKCVQDGGHRLSKDRHKHAWELTKEQGEASVQNTDKLVKKGKKDRKTKKTQQKKKRDARKSRRKKDVDDDGEEKELMERLKKLSVPASDEEDEVPAPVPRGGKKTKGGNVFAALIQDQSEEEEEEEEKHPPKPAKPEKNRINKPQNKFAALDNDEEENEEDIAKEEEAPKQGKEKAKKAEQMEYERQVASLKAASAAENDFSVSQAEVSSRQAMLENASDIKLEKFSISAHGKELFVNADLYIVASRRYGLVGPNGKGKTTLLKHIANRALSIPPNIDVLLCEQEVVADETPAVQAVLRADTKRLKLLEEERQLQGQLEQGDDAAAERLEKVYEELRATGAAAAEAKARRILAGLGFDPEMQNRPTQKALFMEPTLLMLDEPTNHLDLNAVIWLNNYLQGWRKTLLIVSHDQGFLDDVLTFKKMYQQKQKELLKQYEKQEKKLKELKAGGKSTKQAEKQTKEALTRKQQKCRRKNQDEESQEAPELLKRPREYTVRFTFPDPPPLSPPVLGLHGVTFGYEGQKPLFKNLDFGIDMDSRICIVGPNGVGKSTLLLLLTGKLTPTRGEMRKNHRLVSGFGNQGVRGRQRKYDIDRPPPSSLGQKIGFFNQQYAEQLRMEETPTEYLQRGFNLPYQDARKCLGRFGLESHAHTIQICKLSGGQKARVVFAELACREPDVLILDEPTNNLDIESIDALGEAINEYKGETNCQLWVVEEQSVSQIDGDFEDYKREVLEALGEVMVNRPRE</sequence>
<keyword evidence="3 6" id="KW-0067">ATP-binding</keyword>
<keyword evidence="1" id="KW-0677">Repeat</keyword>
<feature type="compositionally biased region" description="Basic and acidic residues" evidence="4">
    <location>
        <begin position="459"/>
        <end position="480"/>
    </location>
</feature>
<evidence type="ECO:0000256" key="1">
    <source>
        <dbReference type="ARBA" id="ARBA00022737"/>
    </source>
</evidence>
<feature type="compositionally biased region" description="Basic and acidic residues" evidence="4">
    <location>
        <begin position="142"/>
        <end position="155"/>
    </location>
</feature>
<evidence type="ECO:0000256" key="4">
    <source>
        <dbReference type="SAM" id="MobiDB-lite"/>
    </source>
</evidence>
<dbReference type="InterPro" id="IPR003593">
    <property type="entry name" value="AAA+_ATPase"/>
</dbReference>